<accession>A0A7J4IUL8</accession>
<proteinExistence type="predicted"/>
<gene>
    <name evidence="2" type="ORF">HA237_03885</name>
    <name evidence="3" type="ORF">J4224_05040</name>
</gene>
<keyword evidence="2" id="KW-0238">DNA-binding</keyword>
<reference evidence="4" key="1">
    <citation type="journal article" date="2020" name="bioRxiv">
        <title>A rank-normalized archaeal taxonomy based on genome phylogeny resolves widespread incomplete and uneven classifications.</title>
        <authorList>
            <person name="Rinke C."/>
            <person name="Chuvochina M."/>
            <person name="Mussig A.J."/>
            <person name="Chaumeil P.-A."/>
            <person name="Waite D.W."/>
            <person name="Whitman W.B."/>
            <person name="Parks D.H."/>
            <person name="Hugenholtz P."/>
        </authorList>
    </citation>
    <scope>NUCLEOTIDE SEQUENCE [LARGE SCALE GENOMIC DNA]</scope>
</reference>
<organism evidence="2 4">
    <name type="scientific">Candidatus Iainarchaeum sp</name>
    <dbReference type="NCBI Taxonomy" id="3101447"/>
    <lineage>
        <taxon>Archaea</taxon>
        <taxon>Candidatus Iainarchaeota</taxon>
        <taxon>Candidatus Iainarchaeia</taxon>
        <taxon>Candidatus Iainarchaeales</taxon>
        <taxon>Candidatus Iainarchaeaceae</taxon>
        <taxon>Candidatus Iainarchaeum</taxon>
    </lineage>
</organism>
<reference evidence="3" key="3">
    <citation type="submission" date="2021-05" db="EMBL/GenBank/DDBJ databases">
        <title>Protein family content uncovers lineage relationships and bacterial pathway maintenance mechanisms in DPANN archaea.</title>
        <authorList>
            <person name="Castelle C.J."/>
            <person name="Meheust R."/>
            <person name="Jaffe A.L."/>
            <person name="Seitz K."/>
            <person name="Gong X."/>
            <person name="Baker B.J."/>
            <person name="Banfield J.F."/>
        </authorList>
    </citation>
    <scope>NUCLEOTIDE SEQUENCE</scope>
    <source>
        <strain evidence="3">RIFCSPHIGHO2_01_FULL_GW2011_AR10_43_9</strain>
    </source>
</reference>
<dbReference type="Proteomes" id="UP000683213">
    <property type="component" value="Unassembled WGS sequence"/>
</dbReference>
<reference evidence="3" key="2">
    <citation type="submission" date="2021-03" db="EMBL/GenBank/DDBJ databases">
        <authorList>
            <person name="Jaffe A."/>
        </authorList>
    </citation>
    <scope>NUCLEOTIDE SEQUENCE</scope>
    <source>
        <strain evidence="3">RIFCSPHIGHO2_01_FULL_GW2011_AR10_43_9</strain>
    </source>
</reference>
<sequence>MKVSELRPFAKKVSLTVKVAEKLETREVSSKLDNSSHRVTEAIVGDETGAILLTLWDEAIDQVEEGKTYAIENAYTSLFKNSLRLNIGRFGKFQESKEKVKEVNKKNNLSEKELNVK</sequence>
<dbReference type="InterPro" id="IPR012340">
    <property type="entry name" value="NA-bd_OB-fold"/>
</dbReference>
<dbReference type="Pfam" id="PF21473">
    <property type="entry name" value="OB_Ssb-like"/>
    <property type="match status" value="1"/>
</dbReference>
<dbReference type="AlphaFoldDB" id="A0A7J4IUL8"/>
<evidence type="ECO:0000313" key="3">
    <source>
        <dbReference type="EMBL" id="MBS3059757.1"/>
    </source>
</evidence>
<dbReference type="SUPFAM" id="SSF50249">
    <property type="entry name" value="Nucleic acid-binding proteins"/>
    <property type="match status" value="1"/>
</dbReference>
<dbReference type="PANTHER" id="PTHR31472">
    <property type="entry name" value="OS05G0244600 PROTEIN"/>
    <property type="match status" value="1"/>
</dbReference>
<dbReference type="PANTHER" id="PTHR31472:SF5">
    <property type="entry name" value="OS05G0244600 PROTEIN"/>
    <property type="match status" value="1"/>
</dbReference>
<evidence type="ECO:0000259" key="1">
    <source>
        <dbReference type="Pfam" id="PF21473"/>
    </source>
</evidence>
<dbReference type="InterPro" id="IPR048970">
    <property type="entry name" value="OB_Ssb-like"/>
</dbReference>
<feature type="domain" description="Single-stranded DNA binding protein Ssb-like OB fold" evidence="1">
    <location>
        <begin position="6"/>
        <end position="93"/>
    </location>
</feature>
<dbReference type="EMBL" id="DUFG01000018">
    <property type="protein sequence ID" value="HIH08484.1"/>
    <property type="molecule type" value="Genomic_DNA"/>
</dbReference>
<evidence type="ECO:0000313" key="4">
    <source>
        <dbReference type="Proteomes" id="UP000577419"/>
    </source>
</evidence>
<dbReference type="EMBL" id="JAGVWF010000076">
    <property type="protein sequence ID" value="MBS3059757.1"/>
    <property type="molecule type" value="Genomic_DNA"/>
</dbReference>
<dbReference type="CDD" id="cd04491">
    <property type="entry name" value="SoSSB_OBF"/>
    <property type="match status" value="1"/>
</dbReference>
<dbReference type="Proteomes" id="UP000577419">
    <property type="component" value="Unassembled WGS sequence"/>
</dbReference>
<name>A0A7J4IUL8_9ARCH</name>
<dbReference type="GO" id="GO:0003677">
    <property type="term" value="F:DNA binding"/>
    <property type="evidence" value="ECO:0007669"/>
    <property type="project" value="UniProtKB-KW"/>
</dbReference>
<comment type="caution">
    <text evidence="2">The sequence shown here is derived from an EMBL/GenBank/DDBJ whole genome shotgun (WGS) entry which is preliminary data.</text>
</comment>
<protein>
    <submittedName>
        <fullName evidence="2">Single-stranded DNA-binding protein</fullName>
    </submittedName>
</protein>
<evidence type="ECO:0000313" key="2">
    <source>
        <dbReference type="EMBL" id="HIH08484.1"/>
    </source>
</evidence>
<dbReference type="Gene3D" id="2.40.50.140">
    <property type="entry name" value="Nucleic acid-binding proteins"/>
    <property type="match status" value="1"/>
</dbReference>